<dbReference type="PANTHER" id="PTHR30413">
    <property type="entry name" value="INNER MEMBRANE TRANSPORT PERMEASE"/>
    <property type="match status" value="1"/>
</dbReference>
<dbReference type="InterPro" id="IPR047817">
    <property type="entry name" value="ABC2_TM_bact-type"/>
</dbReference>
<gene>
    <name evidence="11" type="ORF">DDZ16_19075</name>
</gene>
<evidence type="ECO:0000313" key="11">
    <source>
        <dbReference type="EMBL" id="PWD97740.1"/>
    </source>
</evidence>
<keyword evidence="12" id="KW-1185">Reference proteome</keyword>
<comment type="subcellular location">
    <subcellularLocation>
        <location evidence="1">Cell inner membrane</location>
        <topology evidence="1">Multi-pass membrane protein</topology>
    </subcellularLocation>
    <subcellularLocation>
        <location evidence="9">Cell membrane</location>
        <topology evidence="9">Multi-pass membrane protein</topology>
    </subcellularLocation>
</comment>
<feature type="transmembrane region" description="Helical" evidence="9">
    <location>
        <begin position="162"/>
        <end position="183"/>
    </location>
</feature>
<feature type="transmembrane region" description="Helical" evidence="9">
    <location>
        <begin position="195"/>
        <end position="215"/>
    </location>
</feature>
<dbReference type="PROSITE" id="PS51012">
    <property type="entry name" value="ABC_TM2"/>
    <property type="match status" value="1"/>
</dbReference>
<evidence type="ECO:0000259" key="10">
    <source>
        <dbReference type="PROSITE" id="PS51012"/>
    </source>
</evidence>
<keyword evidence="5" id="KW-0997">Cell inner membrane</keyword>
<accession>A0A2U2B3V5</accession>
<dbReference type="GO" id="GO:0140359">
    <property type="term" value="F:ABC-type transporter activity"/>
    <property type="evidence" value="ECO:0007669"/>
    <property type="project" value="InterPro"/>
</dbReference>
<feature type="domain" description="ABC transmembrane type-2" evidence="10">
    <location>
        <begin position="47"/>
        <end position="274"/>
    </location>
</feature>
<feature type="transmembrane region" description="Helical" evidence="9">
    <location>
        <begin position="131"/>
        <end position="150"/>
    </location>
</feature>
<evidence type="ECO:0000313" key="12">
    <source>
        <dbReference type="Proteomes" id="UP000244956"/>
    </source>
</evidence>
<dbReference type="OrthoDB" id="9786910at2"/>
<dbReference type="AlphaFoldDB" id="A0A2U2B3V5"/>
<evidence type="ECO:0000256" key="9">
    <source>
        <dbReference type="RuleBase" id="RU361157"/>
    </source>
</evidence>
<evidence type="ECO:0000256" key="7">
    <source>
        <dbReference type="ARBA" id="ARBA00022989"/>
    </source>
</evidence>
<dbReference type="GO" id="GO:0015920">
    <property type="term" value="P:lipopolysaccharide transport"/>
    <property type="evidence" value="ECO:0007669"/>
    <property type="project" value="TreeGrafter"/>
</dbReference>
<keyword evidence="3 9" id="KW-0813">Transport</keyword>
<dbReference type="InterPro" id="IPR013525">
    <property type="entry name" value="ABC2_TM"/>
</dbReference>
<comment type="caution">
    <text evidence="11">The sequence shown here is derived from an EMBL/GenBank/DDBJ whole genome shotgun (WGS) entry which is preliminary data.</text>
</comment>
<reference evidence="11 12" key="1">
    <citation type="submission" date="2018-05" db="EMBL/GenBank/DDBJ databases">
        <title>Marinilabilia rubrum sp. nov., isolated from saltern sediment.</title>
        <authorList>
            <person name="Zhang R."/>
        </authorList>
    </citation>
    <scope>NUCLEOTIDE SEQUENCE [LARGE SCALE GENOMIC DNA]</scope>
    <source>
        <strain evidence="11 12">WTE16</strain>
    </source>
</reference>
<dbReference type="Proteomes" id="UP000244956">
    <property type="component" value="Unassembled WGS sequence"/>
</dbReference>
<dbReference type="PANTHER" id="PTHR30413:SF8">
    <property type="entry name" value="TRANSPORT PERMEASE PROTEIN"/>
    <property type="match status" value="1"/>
</dbReference>
<feature type="transmembrane region" description="Helical" evidence="9">
    <location>
        <begin position="50"/>
        <end position="71"/>
    </location>
</feature>
<name>A0A2U2B3V5_9BACT</name>
<evidence type="ECO:0000256" key="8">
    <source>
        <dbReference type="ARBA" id="ARBA00023136"/>
    </source>
</evidence>
<sequence>MNENYDLIIRPKRHAFDINFKEIWQYRDLLYMFVKRDVITIYKQTVLGPIWFVVQPILTTAIYLLVFGNIAKISTDGVPGTLFYLAGVTLWNYFAESFNTTSKTFKENADIFGKVYFPRLIMPFAKVSSGLIKFGIQFVFFLAVYAYYLIIGDASVQPNMHILLLPLLVVLMAMFGLGAGLIFTSMTTKYRDLTFLLQFGVQLLMYATPVIYPLSTIPDGKLKMLILANPITPLMETFKYAFLGAGHFSWLSLGYSVAFATILLTAGIVVFHKTERNFIDTV</sequence>
<feature type="transmembrane region" description="Helical" evidence="9">
    <location>
        <begin position="248"/>
        <end position="271"/>
    </location>
</feature>
<dbReference type="GO" id="GO:0005886">
    <property type="term" value="C:plasma membrane"/>
    <property type="evidence" value="ECO:0007669"/>
    <property type="project" value="UniProtKB-SubCell"/>
</dbReference>
<dbReference type="EMBL" id="QEWP01000026">
    <property type="protein sequence ID" value="PWD97740.1"/>
    <property type="molecule type" value="Genomic_DNA"/>
</dbReference>
<proteinExistence type="inferred from homology"/>
<evidence type="ECO:0000256" key="1">
    <source>
        <dbReference type="ARBA" id="ARBA00004429"/>
    </source>
</evidence>
<keyword evidence="6 9" id="KW-0812">Transmembrane</keyword>
<evidence type="ECO:0000256" key="5">
    <source>
        <dbReference type="ARBA" id="ARBA00022519"/>
    </source>
</evidence>
<protein>
    <recommendedName>
        <fullName evidence="9">Transport permease protein</fullName>
    </recommendedName>
</protein>
<evidence type="ECO:0000256" key="4">
    <source>
        <dbReference type="ARBA" id="ARBA00022475"/>
    </source>
</evidence>
<comment type="similarity">
    <text evidence="2 9">Belongs to the ABC-2 integral membrane protein family.</text>
</comment>
<keyword evidence="8 9" id="KW-0472">Membrane</keyword>
<keyword evidence="4 9" id="KW-1003">Cell membrane</keyword>
<keyword evidence="7 9" id="KW-1133">Transmembrane helix</keyword>
<dbReference type="Pfam" id="PF01061">
    <property type="entry name" value="ABC2_membrane"/>
    <property type="match status" value="1"/>
</dbReference>
<organism evidence="11 12">
    <name type="scientific">Marinilabilia rubra</name>
    <dbReference type="NCBI Taxonomy" id="2162893"/>
    <lineage>
        <taxon>Bacteria</taxon>
        <taxon>Pseudomonadati</taxon>
        <taxon>Bacteroidota</taxon>
        <taxon>Bacteroidia</taxon>
        <taxon>Marinilabiliales</taxon>
        <taxon>Marinilabiliaceae</taxon>
        <taxon>Marinilabilia</taxon>
    </lineage>
</organism>
<evidence type="ECO:0000256" key="6">
    <source>
        <dbReference type="ARBA" id="ARBA00022692"/>
    </source>
</evidence>
<evidence type="ECO:0000256" key="2">
    <source>
        <dbReference type="ARBA" id="ARBA00007783"/>
    </source>
</evidence>
<evidence type="ECO:0000256" key="3">
    <source>
        <dbReference type="ARBA" id="ARBA00022448"/>
    </source>
</evidence>
<feature type="transmembrane region" description="Helical" evidence="9">
    <location>
        <begin position="77"/>
        <end position="95"/>
    </location>
</feature>